<evidence type="ECO:0000313" key="7">
    <source>
        <dbReference type="Proteomes" id="UP000306378"/>
    </source>
</evidence>
<dbReference type="Proteomes" id="UP000306378">
    <property type="component" value="Unassembled WGS sequence"/>
</dbReference>
<keyword evidence="3" id="KW-0804">Transcription</keyword>
<keyword evidence="1" id="KW-0805">Transcription regulation</keyword>
<dbReference type="InterPro" id="IPR000485">
    <property type="entry name" value="AsnC-type_HTH_dom"/>
</dbReference>
<dbReference type="SMART" id="SM00344">
    <property type="entry name" value="HTH_ASNC"/>
    <property type="match status" value="2"/>
</dbReference>
<evidence type="ECO:0000259" key="4">
    <source>
        <dbReference type="Pfam" id="PF01037"/>
    </source>
</evidence>
<dbReference type="Pfam" id="PF01037">
    <property type="entry name" value="AsnC_trans_reg"/>
    <property type="match status" value="1"/>
</dbReference>
<sequence length="350" mass="38161">MDSRTQDSYRLLSESDLELIHALQLRPRASWTELGSALGVDPVTVARRWQRLSDRGEAWVSMSPGPRLLDQICVAYLEIDCAGSPATVARTLSRHPHIVTLEHSGGDHDLLATVAMPDLHAMSQYVLDVLPAVPGVVALRHRIATHMFAEGGSWRIDALTPRQRAQLAAGDEPRPARRAQPAITQADRALLALLARDGRASFQSLATALDTNAATVKRRLDQLLRLGLLRFRCDFARPLGGWPVAVTLWARVPPAQLPDIGQALIQLPETRNCAAVSGAHNLIVQAGLHSIADVLRWETQLATTHPALDIAQRAITLRHEKLLGRLLDPLGRSIGTVAPDIWLPPAEVGP</sequence>
<dbReference type="InterPro" id="IPR036390">
    <property type="entry name" value="WH_DNA-bd_sf"/>
</dbReference>
<proteinExistence type="predicted"/>
<comment type="caution">
    <text evidence="6">The sequence shown here is derived from an EMBL/GenBank/DDBJ whole genome shotgun (WGS) entry which is preliminary data.</text>
</comment>
<evidence type="ECO:0000256" key="1">
    <source>
        <dbReference type="ARBA" id="ARBA00023015"/>
    </source>
</evidence>
<dbReference type="GO" id="GO:0043565">
    <property type="term" value="F:sequence-specific DNA binding"/>
    <property type="evidence" value="ECO:0007669"/>
    <property type="project" value="InterPro"/>
</dbReference>
<dbReference type="InterPro" id="IPR011008">
    <property type="entry name" value="Dimeric_a/b-barrel"/>
</dbReference>
<dbReference type="GO" id="GO:0005829">
    <property type="term" value="C:cytosol"/>
    <property type="evidence" value="ECO:0007669"/>
    <property type="project" value="TreeGrafter"/>
</dbReference>
<dbReference type="AlphaFoldDB" id="A0A5R8NTN9"/>
<dbReference type="Gene3D" id="1.10.10.10">
    <property type="entry name" value="Winged helix-like DNA-binding domain superfamily/Winged helix DNA-binding domain"/>
    <property type="match status" value="2"/>
</dbReference>
<dbReference type="InterPro" id="IPR019887">
    <property type="entry name" value="Tscrpt_reg_AsnC/Lrp_C"/>
</dbReference>
<dbReference type="RefSeq" id="WP_138446993.1">
    <property type="nucleotide sequence ID" value="NZ_VBUT01000003.1"/>
</dbReference>
<gene>
    <name evidence="6" type="ORF">FEK34_06580</name>
</gene>
<feature type="domain" description="HTH asnC-type" evidence="5">
    <location>
        <begin position="186"/>
        <end position="223"/>
    </location>
</feature>
<keyword evidence="2" id="KW-0238">DNA-binding</keyword>
<dbReference type="GO" id="GO:0043200">
    <property type="term" value="P:response to amino acid"/>
    <property type="evidence" value="ECO:0007669"/>
    <property type="project" value="TreeGrafter"/>
</dbReference>
<feature type="domain" description="HTH asnC-type" evidence="5">
    <location>
        <begin position="14"/>
        <end position="52"/>
    </location>
</feature>
<dbReference type="Gene3D" id="3.30.70.920">
    <property type="match status" value="1"/>
</dbReference>
<protein>
    <submittedName>
        <fullName evidence="6">Lrp/AsnC family transcriptional regulator</fullName>
    </submittedName>
</protein>
<dbReference type="PANTHER" id="PTHR30154:SF34">
    <property type="entry name" value="TRANSCRIPTIONAL REGULATOR AZLB"/>
    <property type="match status" value="1"/>
</dbReference>
<evidence type="ECO:0000259" key="5">
    <source>
        <dbReference type="Pfam" id="PF13404"/>
    </source>
</evidence>
<evidence type="ECO:0000256" key="2">
    <source>
        <dbReference type="ARBA" id="ARBA00023125"/>
    </source>
</evidence>
<feature type="domain" description="Transcription regulator AsnC/Lrp ligand binding" evidence="4">
    <location>
        <begin position="78"/>
        <end position="139"/>
    </location>
</feature>
<dbReference type="InterPro" id="IPR019888">
    <property type="entry name" value="Tscrpt_reg_AsnC-like"/>
</dbReference>
<organism evidence="6 7">
    <name type="scientific">Nocardia cyriacigeorgica</name>
    <dbReference type="NCBI Taxonomy" id="135487"/>
    <lineage>
        <taxon>Bacteria</taxon>
        <taxon>Bacillati</taxon>
        <taxon>Actinomycetota</taxon>
        <taxon>Actinomycetes</taxon>
        <taxon>Mycobacteriales</taxon>
        <taxon>Nocardiaceae</taxon>
        <taxon>Nocardia</taxon>
    </lineage>
</organism>
<accession>A0A5R8NTN9</accession>
<name>A0A5R8NTN9_9NOCA</name>
<dbReference type="PANTHER" id="PTHR30154">
    <property type="entry name" value="LEUCINE-RESPONSIVE REGULATORY PROTEIN"/>
    <property type="match status" value="1"/>
</dbReference>
<reference evidence="6 7" key="1">
    <citation type="submission" date="2019-05" db="EMBL/GenBank/DDBJ databases">
        <title>Genomes sequences of two Nocardia cyriacigeorgica environmental isolates, type strains Nocardia asteroides ATCC 19247 and Nocardia cyriacigeorgica DSM 44484.</title>
        <authorList>
            <person name="Vautrin F."/>
            <person name="Bergeron E."/>
            <person name="Dubost A."/>
            <person name="Abrouk D."/>
            <person name="Rodriguez Nava V."/>
            <person name="Pujic P."/>
        </authorList>
    </citation>
    <scope>NUCLEOTIDE SEQUENCE [LARGE SCALE GENOMIC DNA]</scope>
    <source>
        <strain evidence="6 7">EML 446</strain>
    </source>
</reference>
<evidence type="ECO:0000256" key="3">
    <source>
        <dbReference type="ARBA" id="ARBA00023163"/>
    </source>
</evidence>
<dbReference type="SUPFAM" id="SSF54909">
    <property type="entry name" value="Dimeric alpha+beta barrel"/>
    <property type="match status" value="1"/>
</dbReference>
<dbReference type="Pfam" id="PF13404">
    <property type="entry name" value="HTH_AsnC-type"/>
    <property type="match status" value="2"/>
</dbReference>
<dbReference type="SUPFAM" id="SSF46785">
    <property type="entry name" value="Winged helix' DNA-binding domain"/>
    <property type="match status" value="2"/>
</dbReference>
<dbReference type="InterPro" id="IPR036388">
    <property type="entry name" value="WH-like_DNA-bd_sf"/>
</dbReference>
<evidence type="ECO:0000313" key="6">
    <source>
        <dbReference type="EMBL" id="TLF79083.1"/>
    </source>
</evidence>
<dbReference type="EMBL" id="VBUT01000003">
    <property type="protein sequence ID" value="TLF79083.1"/>
    <property type="molecule type" value="Genomic_DNA"/>
</dbReference>